<dbReference type="AlphaFoldDB" id="E5A6B0"/>
<feature type="signal peptide" evidence="1">
    <location>
        <begin position="1"/>
        <end position="19"/>
    </location>
</feature>
<keyword evidence="1" id="KW-0732">Signal</keyword>
<dbReference type="Gene3D" id="3.10.350.10">
    <property type="entry name" value="LysM domain"/>
    <property type="match status" value="1"/>
</dbReference>
<dbReference type="VEuPathDB" id="FungiDB:LEMA_P083940.1"/>
<feature type="chain" id="PRO_5003194827" description="LysM domain-containing protein" evidence="1">
    <location>
        <begin position="20"/>
        <end position="128"/>
    </location>
</feature>
<keyword evidence="3" id="KW-1185">Reference proteome</keyword>
<protein>
    <recommendedName>
        <fullName evidence="4">LysM domain-containing protein</fullName>
    </recommendedName>
</protein>
<gene>
    <name evidence="2" type="ORF">LEMA_P083940.1</name>
</gene>
<accession>E5A6B0</accession>
<dbReference type="GeneID" id="13282529"/>
<dbReference type="HOGENOM" id="CLU_1959972_0_0_1"/>
<organism evidence="2 3">
    <name type="scientific">Leptosphaeria maculans (strain JN3 / isolate v23.1.3 / race Av1-4-5-6-7-8)</name>
    <name type="common">Blackleg fungus</name>
    <name type="synonym">Phoma lingam</name>
    <dbReference type="NCBI Taxonomy" id="985895"/>
    <lineage>
        <taxon>Eukaryota</taxon>
        <taxon>Fungi</taxon>
        <taxon>Dikarya</taxon>
        <taxon>Ascomycota</taxon>
        <taxon>Pezizomycotina</taxon>
        <taxon>Dothideomycetes</taxon>
        <taxon>Pleosporomycetidae</taxon>
        <taxon>Pleosporales</taxon>
        <taxon>Pleosporineae</taxon>
        <taxon>Leptosphaeriaceae</taxon>
        <taxon>Plenodomus</taxon>
        <taxon>Plenodomus lingam/Leptosphaeria maculans species complex</taxon>
    </lineage>
</organism>
<dbReference type="EMBL" id="FP929135">
    <property type="protein sequence ID" value="CBX99155.1"/>
    <property type="molecule type" value="Genomic_DNA"/>
</dbReference>
<evidence type="ECO:0008006" key="4">
    <source>
        <dbReference type="Google" id="ProtNLM"/>
    </source>
</evidence>
<dbReference type="InterPro" id="IPR052210">
    <property type="entry name" value="LysM1-like"/>
</dbReference>
<evidence type="ECO:0000313" key="3">
    <source>
        <dbReference type="Proteomes" id="UP000002668"/>
    </source>
</evidence>
<dbReference type="InterPro" id="IPR036779">
    <property type="entry name" value="LysM_dom_sf"/>
</dbReference>
<dbReference type="GO" id="GO:0008061">
    <property type="term" value="F:chitin binding"/>
    <property type="evidence" value="ECO:0007669"/>
    <property type="project" value="InterPro"/>
</dbReference>
<evidence type="ECO:0000256" key="1">
    <source>
        <dbReference type="SAM" id="SignalP"/>
    </source>
</evidence>
<dbReference type="Proteomes" id="UP000002668">
    <property type="component" value="Genome"/>
</dbReference>
<dbReference type="InParanoid" id="E5A6B0"/>
<dbReference type="RefSeq" id="XP_003842634.1">
    <property type="nucleotide sequence ID" value="XM_003842586.1"/>
</dbReference>
<dbReference type="PANTHER" id="PTHR34997:SF1">
    <property type="entry name" value="PEPTIDOGLYCAN-BINDING LYSIN DOMAIN"/>
    <property type="match status" value="1"/>
</dbReference>
<dbReference type="OrthoDB" id="2281372at2759"/>
<dbReference type="PANTHER" id="PTHR34997">
    <property type="entry name" value="AM15"/>
    <property type="match status" value="1"/>
</dbReference>
<proteinExistence type="predicted"/>
<name>E5A6B0_LEPMJ</name>
<evidence type="ECO:0000313" key="2">
    <source>
        <dbReference type="EMBL" id="CBX99155.1"/>
    </source>
</evidence>
<reference evidence="3" key="1">
    <citation type="journal article" date="2011" name="Nat. Commun.">
        <title>Effector diversification within compartments of the Leptosphaeria maculans genome affected by Repeat-Induced Point mutations.</title>
        <authorList>
            <person name="Rouxel T."/>
            <person name="Grandaubert J."/>
            <person name="Hane J.K."/>
            <person name="Hoede C."/>
            <person name="van de Wouw A.P."/>
            <person name="Couloux A."/>
            <person name="Dominguez V."/>
            <person name="Anthouard V."/>
            <person name="Bally P."/>
            <person name="Bourras S."/>
            <person name="Cozijnsen A.J."/>
            <person name="Ciuffetti L.M."/>
            <person name="Degrave A."/>
            <person name="Dilmaghani A."/>
            <person name="Duret L."/>
            <person name="Fudal I."/>
            <person name="Goodwin S.B."/>
            <person name="Gout L."/>
            <person name="Glaser N."/>
            <person name="Linglin J."/>
            <person name="Kema G.H.J."/>
            <person name="Lapalu N."/>
            <person name="Lawrence C.B."/>
            <person name="May K."/>
            <person name="Meyer M."/>
            <person name="Ollivier B."/>
            <person name="Poulain J."/>
            <person name="Schoch C.L."/>
            <person name="Simon A."/>
            <person name="Spatafora J.W."/>
            <person name="Stachowiak A."/>
            <person name="Turgeon B.G."/>
            <person name="Tyler B.M."/>
            <person name="Vincent D."/>
            <person name="Weissenbach J."/>
            <person name="Amselem J."/>
            <person name="Quesneville H."/>
            <person name="Oliver R.P."/>
            <person name="Wincker P."/>
            <person name="Balesdent M.-H."/>
            <person name="Howlett B.J."/>
        </authorList>
    </citation>
    <scope>NUCLEOTIDE SEQUENCE [LARGE SCALE GENOMIC DNA]</scope>
    <source>
        <strain evidence="3">JN3 / isolate v23.1.3 / race Av1-4-5-6-7-8</strain>
    </source>
</reference>
<sequence length="128" mass="13680">MLGLPLLAFAALAFSTASADNPPEPKNSKRGHKSIPIFKDMTKDCTQLTYIKPDEDCGNILTATGVLLGDLYKMNPSIGDNCQTMKGGAWLCVSTETIAEVAAKKEQIPAPWMCADKTVCRCPGDGQS</sequence>